<gene>
    <name evidence="1" type="ORF">AURDEDRAFT_166426</name>
</gene>
<protein>
    <submittedName>
        <fullName evidence="1">Uncharacterized protein</fullName>
    </submittedName>
</protein>
<sequence>MPLVTRFSNYTGPTLTDSGNFNEWRDAVRDWLTTNGLLFSYVDGINVMSPTLRAEVWDKGEAEKVKANSKYVIQPIPRIPSAAASDEEWVCNRQMIAAAIRQTIDMRCRTAIKPGNDDNPYEVFQDLRARYGVDSTSTRVLMLTSLLTEQKPEDVNWSNWHDSCVVQVKHIFPTGVGLLPDEFLTVAMLKSAPPDWQQIITIIAHKWALHDHEQIAINLASEENRRKHAATENHRIQALVATCSQQSAATTPVPTRTPYKNGTGCTHPVCVKFKRTCSHDLAHCWEDGGGMANSRPAGWCSWAARVNVVTTTAPTPTPATPAPPATAPMQALTARVEELSDSSSDNSYQSGVSIGLSARVSGTATANPVPVLPELVDPVLAYTATARPLERLALDVIEPTRIALMAAQAKGGALDSGANGDSSLHRH</sequence>
<organism evidence="1 2">
    <name type="scientific">Auricularia subglabra (strain TFB-10046 / SS5)</name>
    <name type="common">White-rot fungus</name>
    <name type="synonym">Auricularia delicata (strain TFB10046)</name>
    <dbReference type="NCBI Taxonomy" id="717982"/>
    <lineage>
        <taxon>Eukaryota</taxon>
        <taxon>Fungi</taxon>
        <taxon>Dikarya</taxon>
        <taxon>Basidiomycota</taxon>
        <taxon>Agaricomycotina</taxon>
        <taxon>Agaricomycetes</taxon>
        <taxon>Auriculariales</taxon>
        <taxon>Auriculariaceae</taxon>
        <taxon>Auricularia</taxon>
    </lineage>
</organism>
<dbReference type="AlphaFoldDB" id="J0WZB1"/>
<dbReference type="InParanoid" id="J0WZB1"/>
<proteinExistence type="predicted"/>
<dbReference type="Proteomes" id="UP000006514">
    <property type="component" value="Unassembled WGS sequence"/>
</dbReference>
<keyword evidence="2" id="KW-1185">Reference proteome</keyword>
<evidence type="ECO:0000313" key="2">
    <source>
        <dbReference type="Proteomes" id="UP000006514"/>
    </source>
</evidence>
<dbReference type="KEGG" id="adl:AURDEDRAFT_166426"/>
<reference evidence="2" key="1">
    <citation type="journal article" date="2012" name="Science">
        <title>The Paleozoic origin of enzymatic lignin decomposition reconstructed from 31 fungal genomes.</title>
        <authorList>
            <person name="Floudas D."/>
            <person name="Binder M."/>
            <person name="Riley R."/>
            <person name="Barry K."/>
            <person name="Blanchette R.A."/>
            <person name="Henrissat B."/>
            <person name="Martinez A.T."/>
            <person name="Otillar R."/>
            <person name="Spatafora J.W."/>
            <person name="Yadav J.S."/>
            <person name="Aerts A."/>
            <person name="Benoit I."/>
            <person name="Boyd A."/>
            <person name="Carlson A."/>
            <person name="Copeland A."/>
            <person name="Coutinho P.M."/>
            <person name="de Vries R.P."/>
            <person name="Ferreira P."/>
            <person name="Findley K."/>
            <person name="Foster B."/>
            <person name="Gaskell J."/>
            <person name="Glotzer D."/>
            <person name="Gorecki P."/>
            <person name="Heitman J."/>
            <person name="Hesse C."/>
            <person name="Hori C."/>
            <person name="Igarashi K."/>
            <person name="Jurgens J.A."/>
            <person name="Kallen N."/>
            <person name="Kersten P."/>
            <person name="Kohler A."/>
            <person name="Kuees U."/>
            <person name="Kumar T.K.A."/>
            <person name="Kuo A."/>
            <person name="LaButti K."/>
            <person name="Larrondo L.F."/>
            <person name="Lindquist E."/>
            <person name="Ling A."/>
            <person name="Lombard V."/>
            <person name="Lucas S."/>
            <person name="Lundell T."/>
            <person name="Martin R."/>
            <person name="McLaughlin D.J."/>
            <person name="Morgenstern I."/>
            <person name="Morin E."/>
            <person name="Murat C."/>
            <person name="Nagy L.G."/>
            <person name="Nolan M."/>
            <person name="Ohm R.A."/>
            <person name="Patyshakuliyeva A."/>
            <person name="Rokas A."/>
            <person name="Ruiz-Duenas F.J."/>
            <person name="Sabat G."/>
            <person name="Salamov A."/>
            <person name="Samejima M."/>
            <person name="Schmutz J."/>
            <person name="Slot J.C."/>
            <person name="St John F."/>
            <person name="Stenlid J."/>
            <person name="Sun H."/>
            <person name="Sun S."/>
            <person name="Syed K."/>
            <person name="Tsang A."/>
            <person name="Wiebenga A."/>
            <person name="Young D."/>
            <person name="Pisabarro A."/>
            <person name="Eastwood D.C."/>
            <person name="Martin F."/>
            <person name="Cullen D."/>
            <person name="Grigoriev I.V."/>
            <person name="Hibbett D.S."/>
        </authorList>
    </citation>
    <scope>NUCLEOTIDE SEQUENCE [LARGE SCALE GENOMIC DNA]</scope>
    <source>
        <strain evidence="2">TFB10046</strain>
    </source>
</reference>
<name>J0WZB1_AURST</name>
<accession>J0WZB1</accession>
<evidence type="ECO:0000313" key="1">
    <source>
        <dbReference type="EMBL" id="EJD44637.1"/>
    </source>
</evidence>
<dbReference type="EMBL" id="JH687770">
    <property type="protein sequence ID" value="EJD44637.1"/>
    <property type="molecule type" value="Genomic_DNA"/>
</dbReference>